<comment type="cofactor">
    <cofactor evidence="1 6">
        <name>Mg(2+)</name>
        <dbReference type="ChEBI" id="CHEBI:18420"/>
    </cofactor>
</comment>
<evidence type="ECO:0000256" key="1">
    <source>
        <dbReference type="ARBA" id="ARBA00001946"/>
    </source>
</evidence>
<dbReference type="InterPro" id="IPR000760">
    <property type="entry name" value="Inositol_monophosphatase-like"/>
</dbReference>
<dbReference type="Gene3D" id="3.40.190.80">
    <property type="match status" value="1"/>
</dbReference>
<comment type="similarity">
    <text evidence="2">Belongs to the inositol monophosphatase superfamily.</text>
</comment>
<reference evidence="7 8" key="1">
    <citation type="submission" date="2023-12" db="EMBL/GenBank/DDBJ databases">
        <title>A high-quality genome assembly for Dillenia turbinata (Dilleniales).</title>
        <authorList>
            <person name="Chanderbali A."/>
        </authorList>
    </citation>
    <scope>NUCLEOTIDE SEQUENCE [LARGE SCALE GENOMIC DNA]</scope>
    <source>
        <strain evidence="7">LSX21</strain>
        <tissue evidence="7">Leaf</tissue>
    </source>
</reference>
<evidence type="ECO:0000313" key="7">
    <source>
        <dbReference type="EMBL" id="KAK6917487.1"/>
    </source>
</evidence>
<dbReference type="Proteomes" id="UP001370490">
    <property type="component" value="Unassembled WGS sequence"/>
</dbReference>
<dbReference type="PANTHER" id="PTHR43200:SF17">
    <property type="entry name" value="3'(2'),5'-BISPHOSPHATE NUCLEOTIDASE"/>
    <property type="match status" value="1"/>
</dbReference>
<dbReference type="SUPFAM" id="SSF56655">
    <property type="entry name" value="Carbohydrate phosphatase"/>
    <property type="match status" value="1"/>
</dbReference>
<evidence type="ECO:0000256" key="3">
    <source>
        <dbReference type="ARBA" id="ARBA00022723"/>
    </source>
</evidence>
<keyword evidence="5 6" id="KW-0460">Magnesium</keyword>
<feature type="binding site" evidence="6">
    <location>
        <position position="160"/>
    </location>
    <ligand>
        <name>Mg(2+)</name>
        <dbReference type="ChEBI" id="CHEBI:18420"/>
        <label>1</label>
        <note>catalytic</note>
    </ligand>
</feature>
<dbReference type="Pfam" id="PF00459">
    <property type="entry name" value="Inositol_P"/>
    <property type="match status" value="1"/>
</dbReference>
<protein>
    <submittedName>
        <fullName evidence="7">Inositol monophosphatase-like</fullName>
    </submittedName>
</protein>
<keyword evidence="3 6" id="KW-0479">Metal-binding</keyword>
<evidence type="ECO:0000256" key="6">
    <source>
        <dbReference type="PIRSR" id="PIRSR600760-2"/>
    </source>
</evidence>
<dbReference type="PANTHER" id="PTHR43200">
    <property type="entry name" value="PHOSPHATASE"/>
    <property type="match status" value="1"/>
</dbReference>
<organism evidence="7 8">
    <name type="scientific">Dillenia turbinata</name>
    <dbReference type="NCBI Taxonomy" id="194707"/>
    <lineage>
        <taxon>Eukaryota</taxon>
        <taxon>Viridiplantae</taxon>
        <taxon>Streptophyta</taxon>
        <taxon>Embryophyta</taxon>
        <taxon>Tracheophyta</taxon>
        <taxon>Spermatophyta</taxon>
        <taxon>Magnoliopsida</taxon>
        <taxon>eudicotyledons</taxon>
        <taxon>Gunneridae</taxon>
        <taxon>Pentapetalae</taxon>
        <taxon>Dilleniales</taxon>
        <taxon>Dilleniaceae</taxon>
        <taxon>Dillenia</taxon>
    </lineage>
</organism>
<gene>
    <name evidence="7" type="ORF">RJ641_018238</name>
</gene>
<evidence type="ECO:0000313" key="8">
    <source>
        <dbReference type="Proteomes" id="UP001370490"/>
    </source>
</evidence>
<keyword evidence="8" id="KW-1185">Reference proteome</keyword>
<dbReference type="EMBL" id="JBAMMX010000023">
    <property type="protein sequence ID" value="KAK6917487.1"/>
    <property type="molecule type" value="Genomic_DNA"/>
</dbReference>
<dbReference type="AlphaFoldDB" id="A0AAN8UY00"/>
<sequence length="268" mass="29261">MIRLQFRIMWGHQRIPLTMWMLVAHNHPHWGVQATVSWVLSESFGSENVSLVAKKDVQKLTKGFVCGDQYAVALALIEDGVVLGANQKSSIDNPALATVCDPVEKANSSHSFTAGLAHSIGLRNQPLRVYGMLENAAIARGDAEVFRKFARAGYKEKIWDHAVGVVMIQEACGVVTEARGHPMDLSKGIYLEGLDRLSRQLMRAGTPTVSDGLYSIHIAYLIDDGRGQTSNSPNAAPLGFSFIALSFSEMLCSHITLLISCSSTEVYL</sequence>
<accession>A0AAN8UY00</accession>
<dbReference type="InterPro" id="IPR051090">
    <property type="entry name" value="Inositol_monoP_superfamily"/>
</dbReference>
<proteinExistence type="inferred from homology"/>
<evidence type="ECO:0000256" key="2">
    <source>
        <dbReference type="ARBA" id="ARBA00009759"/>
    </source>
</evidence>
<dbReference type="GO" id="GO:0000103">
    <property type="term" value="P:sulfate assimilation"/>
    <property type="evidence" value="ECO:0007669"/>
    <property type="project" value="TreeGrafter"/>
</dbReference>
<comment type="caution">
    <text evidence="7">The sequence shown here is derived from an EMBL/GenBank/DDBJ whole genome shotgun (WGS) entry which is preliminary data.</text>
</comment>
<evidence type="ECO:0000256" key="5">
    <source>
        <dbReference type="ARBA" id="ARBA00022842"/>
    </source>
</evidence>
<name>A0AAN8UY00_9MAGN</name>
<keyword evidence="4" id="KW-0378">Hydrolase</keyword>
<dbReference type="GO" id="GO:0046872">
    <property type="term" value="F:metal ion binding"/>
    <property type="evidence" value="ECO:0007669"/>
    <property type="project" value="UniProtKB-KW"/>
</dbReference>
<evidence type="ECO:0000256" key="4">
    <source>
        <dbReference type="ARBA" id="ARBA00022801"/>
    </source>
</evidence>
<dbReference type="GO" id="GO:0008441">
    <property type="term" value="F:3'(2'),5'-bisphosphate nucleotidase activity"/>
    <property type="evidence" value="ECO:0007669"/>
    <property type="project" value="TreeGrafter"/>
</dbReference>